<protein>
    <recommendedName>
        <fullName evidence="4">Yip1 domain-containing protein</fullName>
    </recommendedName>
</protein>
<dbReference type="AlphaFoldDB" id="F0EP55"/>
<feature type="transmembrane region" description="Helical" evidence="1">
    <location>
        <begin position="429"/>
        <end position="450"/>
    </location>
</feature>
<evidence type="ECO:0000313" key="2">
    <source>
        <dbReference type="EMBL" id="EGC68080.1"/>
    </source>
</evidence>
<dbReference type="EMBL" id="AEWT01000031">
    <property type="protein sequence ID" value="EGC68080.1"/>
    <property type="molecule type" value="Genomic_DNA"/>
</dbReference>
<accession>F0EP55</accession>
<dbReference type="GO" id="GO:0008270">
    <property type="term" value="F:zinc ion binding"/>
    <property type="evidence" value="ECO:0007669"/>
    <property type="project" value="UniProtKB-KW"/>
</dbReference>
<feature type="transmembrane region" description="Helical" evidence="1">
    <location>
        <begin position="397"/>
        <end position="417"/>
    </location>
</feature>
<dbReference type="PANTHER" id="PTHR24104:SF25">
    <property type="entry name" value="PROTEIN LIN-41"/>
    <property type="match status" value="1"/>
</dbReference>
<dbReference type="HOGENOM" id="CLU_024978_0_0_9"/>
<feature type="transmembrane region" description="Helical" evidence="1">
    <location>
        <begin position="494"/>
        <end position="515"/>
    </location>
</feature>
<comment type="caution">
    <text evidence="2">The sequence shown here is derived from an EMBL/GenBank/DDBJ whole genome shotgun (WGS) entry which is preliminary data.</text>
</comment>
<dbReference type="PANTHER" id="PTHR24104">
    <property type="entry name" value="E3 UBIQUITIN-PROTEIN LIGASE NHLRC1-RELATED"/>
    <property type="match status" value="1"/>
</dbReference>
<dbReference type="RefSeq" id="WP_005237314.1">
    <property type="nucleotide sequence ID" value="NZ_GL872323.1"/>
</dbReference>
<keyword evidence="1" id="KW-0472">Membrane</keyword>
<organism evidence="2 3">
    <name type="scientific">Enterococcus casseliflavus ATCC 12755</name>
    <dbReference type="NCBI Taxonomy" id="888066"/>
    <lineage>
        <taxon>Bacteria</taxon>
        <taxon>Bacillati</taxon>
        <taxon>Bacillota</taxon>
        <taxon>Bacilli</taxon>
        <taxon>Lactobacillales</taxon>
        <taxon>Enterococcaceae</taxon>
        <taxon>Enterococcus</taxon>
    </lineage>
</organism>
<gene>
    <name evidence="2" type="ORF">HMPREF9087_3197</name>
</gene>
<reference evidence="2 3" key="1">
    <citation type="submission" date="2011-01" db="EMBL/GenBank/DDBJ databases">
        <authorList>
            <person name="Muzny D."/>
            <person name="Qin X."/>
            <person name="Deng J."/>
            <person name="Jiang H."/>
            <person name="Liu Y."/>
            <person name="Qu J."/>
            <person name="Song X.-Z."/>
            <person name="Zhang L."/>
            <person name="Thornton R."/>
            <person name="Coyle M."/>
            <person name="Francisco L."/>
            <person name="Jackson L."/>
            <person name="Javaid M."/>
            <person name="Korchina V."/>
            <person name="Kovar C."/>
            <person name="Mata R."/>
            <person name="Mathew T."/>
            <person name="Ngo R."/>
            <person name="Nguyen L."/>
            <person name="Nguyen N."/>
            <person name="Okwuonu G."/>
            <person name="Ongeri F."/>
            <person name="Pham C."/>
            <person name="Simmons D."/>
            <person name="Wilczek-Boney K."/>
            <person name="Hale W."/>
            <person name="Jakkamsetti A."/>
            <person name="Pham P."/>
            <person name="Ruth R."/>
            <person name="San Lucas F."/>
            <person name="Warren J."/>
            <person name="Zhang J."/>
            <person name="Zhao Z."/>
            <person name="Zhou C."/>
            <person name="Zhu D."/>
            <person name="Lee S."/>
            <person name="Bess C."/>
            <person name="Blankenburg K."/>
            <person name="Forbes L."/>
            <person name="Fu Q."/>
            <person name="Gubbala S."/>
            <person name="Hirani K."/>
            <person name="Jayaseelan J.C."/>
            <person name="Lara F."/>
            <person name="Munidasa M."/>
            <person name="Palculict T."/>
            <person name="Patil S."/>
            <person name="Pu L.-L."/>
            <person name="Saada N."/>
            <person name="Tang L."/>
            <person name="Weissenberger G."/>
            <person name="Zhu Y."/>
            <person name="Hemphill L."/>
            <person name="Shang Y."/>
            <person name="Youmans B."/>
            <person name="Ayvaz T."/>
            <person name="Ross M."/>
            <person name="Santibanez J."/>
            <person name="Aqrawi P."/>
            <person name="Gross S."/>
            <person name="Joshi V."/>
            <person name="Fowler G."/>
            <person name="Nazareth L."/>
            <person name="Reid J."/>
            <person name="Worley K."/>
            <person name="Petrosino J."/>
            <person name="Highlander S."/>
            <person name="Gibbs R."/>
        </authorList>
    </citation>
    <scope>NUCLEOTIDE SEQUENCE [LARGE SCALE GENOMIC DNA]</scope>
    <source>
        <strain evidence="2 3">ATCC 12755</strain>
    </source>
</reference>
<dbReference type="Proteomes" id="UP000004835">
    <property type="component" value="Unassembled WGS sequence"/>
</dbReference>
<dbReference type="Gene3D" id="2.120.10.30">
    <property type="entry name" value="TolB, C-terminal domain"/>
    <property type="match status" value="1"/>
</dbReference>
<feature type="transmembrane region" description="Helical" evidence="1">
    <location>
        <begin position="321"/>
        <end position="343"/>
    </location>
</feature>
<dbReference type="InterPro" id="IPR050952">
    <property type="entry name" value="TRIM-NHL_E3_ligases"/>
</dbReference>
<sequence length="568" mass="64969">MEVHSTFVTEDIIYAVDTSQNKIFSYDKESHELLQEIGTPDAPLFNEGYPFSPTHLAVDMRGNIYVRSSESSNGLIMLNRAGEFVTFFGANPLNVPLLDQIRSFFLTETQQQAMETVFPNIIADVSIDQKGFVYTVTSSLANGAIKKFNVAGTNYFPDNLLGEFNMESIWVGQQDSVYAVSSDGWIYEYDSQGQLLFVFGGNDVISSRFGILSRPTSIAATSENELIVVDQGAASLVKYERTRFTEAVHQAMSSYQQGEYRVSQELWEYTLNYNSVFDNARIGLGNAYLREGEAQLAYQEFMSAEFTPGISAAFWEIRQDWLSAHLNTLFVLMMVGLILWSLWRLVKKFSRRSISLTHKLQWLKKYKFVDNFLFIFEFHQAIFDGIYTIKRRKRVSVFFSMILFLLYIGLFLMYHQWTNVIFVADNPYLLYELATFIFVVLLWMVSNYLICSINDGEGTFLQSVNGTAYAMTPILFVFPVVILLSNGLTLEQSVFFYLPQAIAGLWVLFLQFFVIKDLHNYEVGETFTIIFKSIFTMLIIGLCVFVLYTLGSQLINFILDVITEVSAR</sequence>
<evidence type="ECO:0000256" key="1">
    <source>
        <dbReference type="SAM" id="Phobius"/>
    </source>
</evidence>
<dbReference type="InterPro" id="IPR011042">
    <property type="entry name" value="6-blade_b-propeller_TolB-like"/>
</dbReference>
<keyword evidence="1" id="KW-1133">Transmembrane helix</keyword>
<proteinExistence type="predicted"/>
<keyword evidence="1" id="KW-0812">Transmembrane</keyword>
<dbReference type="SUPFAM" id="SSF101898">
    <property type="entry name" value="NHL repeat"/>
    <property type="match status" value="1"/>
</dbReference>
<feature type="transmembrane region" description="Helical" evidence="1">
    <location>
        <begin position="527"/>
        <end position="550"/>
    </location>
</feature>
<evidence type="ECO:0008006" key="4">
    <source>
        <dbReference type="Google" id="ProtNLM"/>
    </source>
</evidence>
<name>F0EP55_ENTCA</name>
<evidence type="ECO:0000313" key="3">
    <source>
        <dbReference type="Proteomes" id="UP000004835"/>
    </source>
</evidence>
<feature type="transmembrane region" description="Helical" evidence="1">
    <location>
        <begin position="470"/>
        <end position="488"/>
    </location>
</feature>